<evidence type="ECO:0000256" key="3">
    <source>
        <dbReference type="SAM" id="SignalP"/>
    </source>
</evidence>
<dbReference type="GO" id="GO:0030288">
    <property type="term" value="C:outer membrane-bounded periplasmic space"/>
    <property type="evidence" value="ECO:0007669"/>
    <property type="project" value="TreeGrafter"/>
</dbReference>
<evidence type="ECO:0000256" key="2">
    <source>
        <dbReference type="SAM" id="MobiDB-lite"/>
    </source>
</evidence>
<feature type="signal peptide" evidence="3">
    <location>
        <begin position="1"/>
        <end position="24"/>
    </location>
</feature>
<dbReference type="Gene3D" id="3.40.190.10">
    <property type="entry name" value="Periplasmic binding protein-like II"/>
    <property type="match status" value="2"/>
</dbReference>
<accession>A0A1I3VUL2</accession>
<dbReference type="STRING" id="1884381.SAMN05518846_107199"/>
<dbReference type="SUPFAM" id="SSF53850">
    <property type="entry name" value="Periplasmic binding protein-like II"/>
    <property type="match status" value="1"/>
</dbReference>
<dbReference type="GO" id="GO:0015888">
    <property type="term" value="P:thiamine transport"/>
    <property type="evidence" value="ECO:0007669"/>
    <property type="project" value="TreeGrafter"/>
</dbReference>
<dbReference type="AlphaFoldDB" id="A0A1I3VUL2"/>
<dbReference type="PANTHER" id="PTHR30006">
    <property type="entry name" value="THIAMINE-BINDING PERIPLASMIC PROTEIN-RELATED"/>
    <property type="match status" value="1"/>
</dbReference>
<name>A0A1I3VUL2_9BACL</name>
<dbReference type="GO" id="GO:0030975">
    <property type="term" value="F:thiamine binding"/>
    <property type="evidence" value="ECO:0007669"/>
    <property type="project" value="TreeGrafter"/>
</dbReference>
<dbReference type="Proteomes" id="UP000198915">
    <property type="component" value="Unassembled WGS sequence"/>
</dbReference>
<gene>
    <name evidence="4" type="ORF">SAMN05518846_107199</name>
</gene>
<dbReference type="RefSeq" id="WP_092268768.1">
    <property type="nucleotide sequence ID" value="NZ_FORT01000007.1"/>
</dbReference>
<reference evidence="5" key="1">
    <citation type="submission" date="2016-10" db="EMBL/GenBank/DDBJ databases">
        <authorList>
            <person name="Varghese N."/>
            <person name="Submissions S."/>
        </authorList>
    </citation>
    <scope>NUCLEOTIDE SEQUENCE [LARGE SCALE GENOMIC DNA]</scope>
    <source>
        <strain evidence="5">OK042</strain>
    </source>
</reference>
<keyword evidence="1 3" id="KW-0732">Signal</keyword>
<dbReference type="PROSITE" id="PS51257">
    <property type="entry name" value="PROKAR_LIPOPROTEIN"/>
    <property type="match status" value="1"/>
</dbReference>
<proteinExistence type="predicted"/>
<dbReference type="Pfam" id="PF13343">
    <property type="entry name" value="SBP_bac_6"/>
    <property type="match status" value="1"/>
</dbReference>
<evidence type="ECO:0000313" key="4">
    <source>
        <dbReference type="EMBL" id="SFJ99068.1"/>
    </source>
</evidence>
<dbReference type="GO" id="GO:0030976">
    <property type="term" value="F:thiamine pyrophosphate binding"/>
    <property type="evidence" value="ECO:0007669"/>
    <property type="project" value="TreeGrafter"/>
</dbReference>
<evidence type="ECO:0000256" key="1">
    <source>
        <dbReference type="ARBA" id="ARBA00022729"/>
    </source>
</evidence>
<dbReference type="PANTHER" id="PTHR30006:SF2">
    <property type="entry name" value="ABC TRANSPORTER SUBSTRATE-BINDING PROTEIN"/>
    <property type="match status" value="1"/>
</dbReference>
<sequence length="378" mass="40671">MIRKTMGNKLALFTLLVSTTLVFAGCGQSPSGQNASGASGSSATATSNQTEAASKPAASEPASSADSKSSEPLVVYLNDFDEIIAPMFEKETGYKLKVVAGNGAEIMSRIEAEKGNPHWDVVWMDAMPSIHQLGKNGQLLEGWTPKNAENLTDAYQKIVPANKTYYPTGAHAASVLIYNTKAVSADKAPKSWDDLVKPEFANLLGMADPAVAAPAYPFVAWFFEQRGMEGGKAYFDQILKNGTHVYPKNPNVAKALTGGEIKAAALQESNAYGMKNDKAQVEIVWPQEGAPASVRVAGIQKDTKNVEAAKAFVEFILDPKVQQELIDKGEESYFEPSAKGVKPKSDRAAEAKLVVADPEWAAEHEAEIKQWFADKAVK</sequence>
<keyword evidence="5" id="KW-1185">Reference proteome</keyword>
<organism evidence="4 5">
    <name type="scientific">Brevibacillus centrosporus</name>
    <dbReference type="NCBI Taxonomy" id="54910"/>
    <lineage>
        <taxon>Bacteria</taxon>
        <taxon>Bacillati</taxon>
        <taxon>Bacillota</taxon>
        <taxon>Bacilli</taxon>
        <taxon>Bacillales</taxon>
        <taxon>Paenibacillaceae</taxon>
        <taxon>Brevibacillus</taxon>
    </lineage>
</organism>
<protein>
    <submittedName>
        <fullName evidence="4">Iron(III) transport system substrate-binding protein</fullName>
    </submittedName>
</protein>
<feature type="chain" id="PRO_5038905496" evidence="3">
    <location>
        <begin position="25"/>
        <end position="378"/>
    </location>
</feature>
<dbReference type="EMBL" id="FORT01000007">
    <property type="protein sequence ID" value="SFJ99068.1"/>
    <property type="molecule type" value="Genomic_DNA"/>
</dbReference>
<dbReference type="InterPro" id="IPR026045">
    <property type="entry name" value="Ferric-bd"/>
</dbReference>
<feature type="region of interest" description="Disordered" evidence="2">
    <location>
        <begin position="29"/>
        <end position="68"/>
    </location>
</feature>
<dbReference type="PIRSF" id="PIRSF002825">
    <property type="entry name" value="CfbpA"/>
    <property type="match status" value="1"/>
</dbReference>
<evidence type="ECO:0000313" key="5">
    <source>
        <dbReference type="Proteomes" id="UP000198915"/>
    </source>
</evidence>